<feature type="compositionally biased region" description="Polar residues" evidence="1">
    <location>
        <begin position="1920"/>
        <end position="1931"/>
    </location>
</feature>
<feature type="region of interest" description="Disordered" evidence="1">
    <location>
        <begin position="1257"/>
        <end position="1277"/>
    </location>
</feature>
<feature type="region of interest" description="Disordered" evidence="1">
    <location>
        <begin position="1306"/>
        <end position="1336"/>
    </location>
</feature>
<evidence type="ECO:0000313" key="4">
    <source>
        <dbReference type="Proteomes" id="UP000316213"/>
    </source>
</evidence>
<feature type="compositionally biased region" description="Basic and acidic residues" evidence="1">
    <location>
        <begin position="1843"/>
        <end position="1859"/>
    </location>
</feature>
<protein>
    <submittedName>
        <fullName evidence="3">Uncharacterized protein</fullName>
    </submittedName>
</protein>
<feature type="region of interest" description="Disordered" evidence="1">
    <location>
        <begin position="1"/>
        <end position="41"/>
    </location>
</feature>
<feature type="compositionally biased region" description="Basic and acidic residues" evidence="1">
    <location>
        <begin position="1746"/>
        <end position="1758"/>
    </location>
</feature>
<organism evidence="3 4">
    <name type="scientific">Neorhodopirellula pilleata</name>
    <dbReference type="NCBI Taxonomy" id="2714738"/>
    <lineage>
        <taxon>Bacteria</taxon>
        <taxon>Pseudomonadati</taxon>
        <taxon>Planctomycetota</taxon>
        <taxon>Planctomycetia</taxon>
        <taxon>Pirellulales</taxon>
        <taxon>Pirellulaceae</taxon>
        <taxon>Neorhodopirellula</taxon>
    </lineage>
</organism>
<feature type="compositionally biased region" description="Basic and acidic residues" evidence="1">
    <location>
        <begin position="1568"/>
        <end position="1590"/>
    </location>
</feature>
<evidence type="ECO:0000256" key="2">
    <source>
        <dbReference type="SAM" id="Phobius"/>
    </source>
</evidence>
<feature type="compositionally biased region" description="Basic and acidic residues" evidence="1">
    <location>
        <begin position="1689"/>
        <end position="1704"/>
    </location>
</feature>
<feature type="compositionally biased region" description="Low complexity" evidence="1">
    <location>
        <begin position="1759"/>
        <end position="1778"/>
    </location>
</feature>
<feature type="region of interest" description="Disordered" evidence="1">
    <location>
        <begin position="1797"/>
        <end position="1996"/>
    </location>
</feature>
<sequence>MVGSQESGVDVNDPIQEDMNVGTQTLPPPTATSSPVSSGELLTPTRSALETFADRRARLLSVRGMAIGFVVFVVGVLLLVVADRFIRVETVWRVVASLVVDAIAVIAAWRFGIRESRQRDWTAIAQRMETATPALHEQMLSAVELGDASPTNGSAEFRGALQTQVADQVSRLEVARMLPWGLIRNWTIAVIGLASLVGLLSLVPSLQLPRRLARVIVPIAPIERASVTQIEIVRPTPPSRSVAEGDLVAVAVTVSRLGSGNVRLQRQGEDGLNEMLFMSPRDFMPSDPNSGPAVSSEASDSDGAQTFAVNVQVHQTPVRYRVLAGDAETLWHTLTPQPRPRMVSFEKLYEFPRYSRLAERNTVDEFGDLVGIVGTNANVIVTFDQPVEQVELLFGNGQNDLRIPVQSVDDSRLRFQYQIPIKTPGSYRVDAVSTNSGLNNPFSPRFSIDPVIDRAPVADWNSGTANRQIVSPAAVIDLAGTIQDDLPMDQFAQQFVLDDGEVIERPLPIQEHSTDNNRNGADKSVASDEMIDDRSSYQVTLRWDMMNHDANGPAAMLSPGSQLKTRLIAIDRAGNRGASEWIHVFIAGSDFDESRHDELRQFQTFSRRVKNWFDDFAGFVDLLKDATKDAKNQSKEPPPVDPDWTLTLTGLESSWAELSGIQISSQKAAGIADPAEGLTIADYVAKSNDSVAAERWILMDRYATQAMTDMAMAIQTWDEMGSSQPPLSKRSEQQLAGEIASLVSRAEKPMKQIVEFAQWNLSVELAAGLMRDLQMIQSDAEVLADENATVPIDRLPGQADLMIERLRQVGELASSMQADLPSNTVKHQERLHRYLVELSARIEQENDKLKFEQNPDVEVNFRRAMKRIVEELGYHLTTSLLQGDTFNQIASTVRELNRSDWMLFQEIERLREIQRNWDRARELSEKALQQQDTSEITDAAAEQSIRRLRRNEKSTAVIDGYQRSETIQRQRRDSNVQEVSDFKLIGRVVQAVTNEDFTPPESMTVDNVLASVRRAASILEAGNQTVRLKGQLQDLADRERYGNDLADGAIRQGLRLEHYQVVSETPLQLLRDGGVDAKAMESLQATRWDNDFQQARQWTTSRRYDPKPFLSATTPVQSMVDRYQVHLSTIEAAMADARSKLRQYLPTTGELARDAAEEAEQQSEKNQEPDKQTPDKQTPDKQEPDKQKSQEQLDSQQDANQDDEAAIETLQEKVDALAEDLADRADTADYTDEAQRELARDADAALETLKEQMKAVVAEAKADAEPDSPDPRDAPTALEELAETLRTTAEHFDAADAGKDISQTRQALREASPLSELQSAAQAANATARAADSTPEELLERLEQRLDGDQIMQGELAEISQQTAAAVEQAVRSAAKQEKSLQQELEKADPEFLEKKRALRDQLKSLTDQSRAVDDQWLSMAESVSGWNQDQPAREKLRQSREQLRAAVDQAEQVQNDQALLKDLQEANKQLQQSIDEAVRNVSEVEKNSDAKANDNVHENEKSRQQKARQLESAQRETQNRWLQSLSRQEKDWQQRRDEAGKRVQSAQNQQRSAEKQLEQAQQQLQKHPNEEWAQKGVQESRERVEEAIRAGDQAKQTRQAAEQAEKEASQRLSDSRRSTVQDLQAKNPSAELLARVAKKSTDELARIAQDLKAMQDQNELAKTLLPSPAAARRLAEQQSQTNQTVRQAAEDLQRAARHEERLGNEAVAEQLDQAASELQATLNESMLPAEHSLAQSGQSSPNQNEPDRAKPEADSESQRSQSAQRAGGQLGQAAQRLETQADQISQIESLLAAANEMAARQAAANQADPNQADASQDDRNGAAPADPSPMKEVSTGTLGEASRSEKLARTLDELDRGIHQSAAADQSVAQSQSSQASDQSSTQSQSQSQSQTKPSTAGEASPTLAASAEQAIRELAAQRQKQVQQIASATQAGDPSSAQSDSAGQADPNSNSDTGTPSEGQPGQPGTVSGDGSQMPDGGLIDARGQLRVDGQWGNLREQKNNDVIQDRKTSLPMSYRPAIEAYFQAISAEAARSRSKESSP</sequence>
<feature type="region of interest" description="Disordered" evidence="1">
    <location>
        <begin position="1152"/>
        <end position="1213"/>
    </location>
</feature>
<dbReference type="Proteomes" id="UP000316213">
    <property type="component" value="Unassembled WGS sequence"/>
</dbReference>
<feature type="compositionally biased region" description="Low complexity" evidence="1">
    <location>
        <begin position="1310"/>
        <end position="1333"/>
    </location>
</feature>
<feature type="compositionally biased region" description="Basic and acidic residues" evidence="1">
    <location>
        <begin position="1152"/>
        <end position="1191"/>
    </location>
</feature>
<feature type="transmembrane region" description="Helical" evidence="2">
    <location>
        <begin position="65"/>
        <end position="86"/>
    </location>
</feature>
<reference evidence="3 4" key="1">
    <citation type="submission" date="2019-02" db="EMBL/GenBank/DDBJ databases">
        <title>Deep-cultivation of Planctomycetes and their phenomic and genomic characterization uncovers novel biology.</title>
        <authorList>
            <person name="Wiegand S."/>
            <person name="Jogler M."/>
            <person name="Boedeker C."/>
            <person name="Pinto D."/>
            <person name="Vollmers J."/>
            <person name="Rivas-Marin E."/>
            <person name="Kohn T."/>
            <person name="Peeters S.H."/>
            <person name="Heuer A."/>
            <person name="Rast P."/>
            <person name="Oberbeckmann S."/>
            <person name="Bunk B."/>
            <person name="Jeske O."/>
            <person name="Meyerdierks A."/>
            <person name="Storesund J.E."/>
            <person name="Kallscheuer N."/>
            <person name="Luecker S."/>
            <person name="Lage O.M."/>
            <person name="Pohl T."/>
            <person name="Merkel B.J."/>
            <person name="Hornburger P."/>
            <person name="Mueller R.-W."/>
            <person name="Bruemmer F."/>
            <person name="Labrenz M."/>
            <person name="Spormann A.M."/>
            <person name="Op Den Camp H."/>
            <person name="Overmann J."/>
            <person name="Amann R."/>
            <person name="Jetten M.S.M."/>
            <person name="Mascher T."/>
            <person name="Medema M.H."/>
            <person name="Devos D.P."/>
            <person name="Kaster A.-K."/>
            <person name="Ovreas L."/>
            <person name="Rohde M."/>
            <person name="Galperin M.Y."/>
            <person name="Jogler C."/>
        </authorList>
    </citation>
    <scope>NUCLEOTIDE SEQUENCE [LARGE SCALE GENOMIC DNA]</scope>
    <source>
        <strain evidence="3 4">Pla100</strain>
    </source>
</reference>
<evidence type="ECO:0000313" key="3">
    <source>
        <dbReference type="EMBL" id="TWU03793.1"/>
    </source>
</evidence>
<comment type="caution">
    <text evidence="3">The sequence shown here is derived from an EMBL/GenBank/DDBJ whole genome shotgun (WGS) entry which is preliminary data.</text>
</comment>
<gene>
    <name evidence="3" type="ORF">Pla100_07230</name>
</gene>
<feature type="compositionally biased region" description="Basic and acidic residues" evidence="1">
    <location>
        <begin position="1528"/>
        <end position="1542"/>
    </location>
</feature>
<feature type="compositionally biased region" description="Basic and acidic residues" evidence="1">
    <location>
        <begin position="1260"/>
        <end position="1273"/>
    </location>
</feature>
<accession>A0A5C6AUU8</accession>
<feature type="region of interest" description="Disordered" evidence="1">
    <location>
        <begin position="1480"/>
        <end position="1628"/>
    </location>
</feature>
<keyword evidence="2" id="KW-0472">Membrane</keyword>
<dbReference type="EMBL" id="SJPM01000001">
    <property type="protein sequence ID" value="TWU03793.1"/>
    <property type="molecule type" value="Genomic_DNA"/>
</dbReference>
<feature type="compositionally biased region" description="Polar residues" evidence="1">
    <location>
        <begin position="1950"/>
        <end position="1973"/>
    </location>
</feature>
<feature type="compositionally biased region" description="Low complexity" evidence="1">
    <location>
        <begin position="1797"/>
        <end position="1815"/>
    </location>
</feature>
<feature type="compositionally biased region" description="Polar residues" evidence="1">
    <location>
        <begin position="1677"/>
        <end position="1687"/>
    </location>
</feature>
<feature type="compositionally biased region" description="Low complexity" evidence="1">
    <location>
        <begin position="1932"/>
        <end position="1949"/>
    </location>
</feature>
<feature type="compositionally biased region" description="Low complexity" evidence="1">
    <location>
        <begin position="1861"/>
        <end position="1893"/>
    </location>
</feature>
<feature type="transmembrane region" description="Helical" evidence="2">
    <location>
        <begin position="186"/>
        <end position="206"/>
    </location>
</feature>
<feature type="compositionally biased region" description="Basic and acidic residues" evidence="1">
    <location>
        <begin position="1480"/>
        <end position="1504"/>
    </location>
</feature>
<feature type="transmembrane region" description="Helical" evidence="2">
    <location>
        <begin position="92"/>
        <end position="111"/>
    </location>
</feature>
<feature type="region of interest" description="Disordered" evidence="1">
    <location>
        <begin position="1423"/>
        <end position="1452"/>
    </location>
</feature>
<feature type="compositionally biased region" description="Basic and acidic residues" evidence="1">
    <location>
        <begin position="1604"/>
        <end position="1620"/>
    </location>
</feature>
<keyword evidence="2" id="KW-1133">Transmembrane helix</keyword>
<keyword evidence="2" id="KW-0812">Transmembrane</keyword>
<feature type="region of interest" description="Disordered" evidence="1">
    <location>
        <begin position="1660"/>
        <end position="1778"/>
    </location>
</feature>
<evidence type="ECO:0000256" key="1">
    <source>
        <dbReference type="SAM" id="MobiDB-lite"/>
    </source>
</evidence>
<name>A0A5C6AUU8_9BACT</name>
<proteinExistence type="predicted"/>
<feature type="compositionally biased region" description="Low complexity" evidence="1">
    <location>
        <begin position="1594"/>
        <end position="1603"/>
    </location>
</feature>
<feature type="compositionally biased region" description="Basic and acidic residues" evidence="1">
    <location>
        <begin position="1432"/>
        <end position="1444"/>
    </location>
</feature>
<feature type="compositionally biased region" description="Polar residues" evidence="1">
    <location>
        <begin position="1734"/>
        <end position="1745"/>
    </location>
</feature>
<keyword evidence="4" id="KW-1185">Reference proteome</keyword>